<dbReference type="PROSITE" id="PS51186">
    <property type="entry name" value="GNAT"/>
    <property type="match status" value="1"/>
</dbReference>
<evidence type="ECO:0000313" key="3">
    <source>
        <dbReference type="EMBL" id="NOU91933.1"/>
    </source>
</evidence>
<dbReference type="RefSeq" id="WP_171650109.1">
    <property type="nucleotide sequence ID" value="NZ_WHOD01000005.1"/>
</dbReference>
<keyword evidence="1" id="KW-0808">Transferase</keyword>
<dbReference type="Pfam" id="PF00583">
    <property type="entry name" value="Acetyltransf_1"/>
    <property type="match status" value="1"/>
</dbReference>
<dbReference type="InterPro" id="IPR000182">
    <property type="entry name" value="GNAT_dom"/>
</dbReference>
<evidence type="ECO:0000256" key="1">
    <source>
        <dbReference type="ARBA" id="ARBA00022679"/>
    </source>
</evidence>
<dbReference type="EMBL" id="WHOD01000005">
    <property type="protein sequence ID" value="NOU91933.1"/>
    <property type="molecule type" value="Genomic_DNA"/>
</dbReference>
<dbReference type="Proteomes" id="UP000641588">
    <property type="component" value="Unassembled WGS sequence"/>
</dbReference>
<dbReference type="CDD" id="cd04301">
    <property type="entry name" value="NAT_SF"/>
    <property type="match status" value="1"/>
</dbReference>
<accession>A0A972GKD1</accession>
<sequence>MLIREIAEEDNKQVEYLIRSCLVEFGANKPGTAWSDPSLGDFYNLYKNEGSKYWVVEENKKIVAGCGIGPITGWPDICELQKMYAFKETRGTGISSDLLQVVLDFAKKNYKKCYLETLSNMVAANKFYKKNGFIQLEKPLNATEHFACDTWYIKTLKE</sequence>
<dbReference type="PANTHER" id="PTHR13947:SF37">
    <property type="entry name" value="LD18367P"/>
    <property type="match status" value="1"/>
</dbReference>
<dbReference type="AlphaFoldDB" id="A0A972GKD1"/>
<dbReference type="PANTHER" id="PTHR13947">
    <property type="entry name" value="GNAT FAMILY N-ACETYLTRANSFERASE"/>
    <property type="match status" value="1"/>
</dbReference>
<reference evidence="3" key="1">
    <citation type="submission" date="2019-10" db="EMBL/GenBank/DDBJ databases">
        <title>Description of Paenibacillus glebae sp. nov.</title>
        <authorList>
            <person name="Carlier A."/>
            <person name="Qi S."/>
        </authorList>
    </citation>
    <scope>NUCLEOTIDE SEQUENCE</scope>
    <source>
        <strain evidence="3">LMG 31456</strain>
    </source>
</reference>
<protein>
    <submittedName>
        <fullName evidence="3">GNAT family N-acetyltransferase</fullName>
    </submittedName>
</protein>
<name>A0A972GKD1_9BACL</name>
<proteinExistence type="predicted"/>
<dbReference type="GO" id="GO:0008080">
    <property type="term" value="F:N-acetyltransferase activity"/>
    <property type="evidence" value="ECO:0007669"/>
    <property type="project" value="InterPro"/>
</dbReference>
<dbReference type="InterPro" id="IPR050769">
    <property type="entry name" value="NAT_camello-type"/>
</dbReference>
<organism evidence="3 4">
    <name type="scientific">Paenibacillus foliorum</name>
    <dbReference type="NCBI Taxonomy" id="2654974"/>
    <lineage>
        <taxon>Bacteria</taxon>
        <taxon>Bacillati</taxon>
        <taxon>Bacillota</taxon>
        <taxon>Bacilli</taxon>
        <taxon>Bacillales</taxon>
        <taxon>Paenibacillaceae</taxon>
        <taxon>Paenibacillus</taxon>
    </lineage>
</organism>
<keyword evidence="4" id="KW-1185">Reference proteome</keyword>
<evidence type="ECO:0000259" key="2">
    <source>
        <dbReference type="PROSITE" id="PS51186"/>
    </source>
</evidence>
<gene>
    <name evidence="3" type="ORF">GC093_01605</name>
</gene>
<dbReference type="SUPFAM" id="SSF55729">
    <property type="entry name" value="Acyl-CoA N-acyltransferases (Nat)"/>
    <property type="match status" value="1"/>
</dbReference>
<feature type="domain" description="N-acetyltransferase" evidence="2">
    <location>
        <begin position="1"/>
        <end position="157"/>
    </location>
</feature>
<evidence type="ECO:0000313" key="4">
    <source>
        <dbReference type="Proteomes" id="UP000641588"/>
    </source>
</evidence>
<dbReference type="InterPro" id="IPR016181">
    <property type="entry name" value="Acyl_CoA_acyltransferase"/>
</dbReference>
<comment type="caution">
    <text evidence="3">The sequence shown here is derived from an EMBL/GenBank/DDBJ whole genome shotgun (WGS) entry which is preliminary data.</text>
</comment>
<dbReference type="Gene3D" id="3.40.630.30">
    <property type="match status" value="1"/>
</dbReference>